<evidence type="ECO:0000256" key="2">
    <source>
        <dbReference type="SAM" id="Phobius"/>
    </source>
</evidence>
<feature type="transmembrane region" description="Helical" evidence="2">
    <location>
        <begin position="6"/>
        <end position="23"/>
    </location>
</feature>
<feature type="compositionally biased region" description="Basic residues" evidence="1">
    <location>
        <begin position="21"/>
        <end position="33"/>
    </location>
</feature>
<organism evidence="3 4">
    <name type="scientific">Lithohypha guttulata</name>
    <dbReference type="NCBI Taxonomy" id="1690604"/>
    <lineage>
        <taxon>Eukaryota</taxon>
        <taxon>Fungi</taxon>
        <taxon>Dikarya</taxon>
        <taxon>Ascomycota</taxon>
        <taxon>Pezizomycotina</taxon>
        <taxon>Eurotiomycetes</taxon>
        <taxon>Chaetothyriomycetidae</taxon>
        <taxon>Chaetothyriales</taxon>
        <taxon>Trichomeriaceae</taxon>
        <taxon>Lithohypha</taxon>
    </lineage>
</organism>
<evidence type="ECO:0000313" key="4">
    <source>
        <dbReference type="Proteomes" id="UP001309876"/>
    </source>
</evidence>
<feature type="compositionally biased region" description="Polar residues" evidence="1">
    <location>
        <begin position="91"/>
        <end position="109"/>
    </location>
</feature>
<comment type="caution">
    <text evidence="3">The sequence shown here is derived from an EMBL/GenBank/DDBJ whole genome shotgun (WGS) entry which is preliminary data.</text>
</comment>
<keyword evidence="2" id="KW-0472">Membrane</keyword>
<feature type="compositionally biased region" description="Basic residues" evidence="1">
    <location>
        <begin position="124"/>
        <end position="134"/>
    </location>
</feature>
<feature type="compositionally biased region" description="Polar residues" evidence="1">
    <location>
        <begin position="47"/>
        <end position="58"/>
    </location>
</feature>
<reference evidence="3 4" key="1">
    <citation type="submission" date="2023-08" db="EMBL/GenBank/DDBJ databases">
        <title>Black Yeasts Isolated from many extreme environments.</title>
        <authorList>
            <person name="Coleine C."/>
            <person name="Stajich J.E."/>
            <person name="Selbmann L."/>
        </authorList>
    </citation>
    <scope>NUCLEOTIDE SEQUENCE [LARGE SCALE GENOMIC DNA]</scope>
    <source>
        <strain evidence="3 4">CCFEE 5910</strain>
    </source>
</reference>
<sequence>MSGLEVLLVIGVGVAVTAGVRKARKDRKQKKLAAHGTAQLVPEESNRATSSQPHQGQNVEEESLPPYSPPSKELLVDDNKPPAYDTAGSGDESNNMPGATSDIALTTESAIEDGPAAVSERTKKEKSHRWKAWRGRSDKSDANIQSGGFETR</sequence>
<keyword evidence="2" id="KW-1133">Transmembrane helix</keyword>
<accession>A0AAN7ST93</accession>
<keyword evidence="2" id="KW-0812">Transmembrane</keyword>
<feature type="compositionally biased region" description="Polar residues" evidence="1">
    <location>
        <begin position="142"/>
        <end position="152"/>
    </location>
</feature>
<evidence type="ECO:0000256" key="1">
    <source>
        <dbReference type="SAM" id="MobiDB-lite"/>
    </source>
</evidence>
<dbReference type="Proteomes" id="UP001309876">
    <property type="component" value="Unassembled WGS sequence"/>
</dbReference>
<gene>
    <name evidence="3" type="ORF">LTR05_008198</name>
</gene>
<name>A0AAN7ST93_9EURO</name>
<protein>
    <submittedName>
        <fullName evidence="3">Uncharacterized protein</fullName>
    </submittedName>
</protein>
<feature type="region of interest" description="Disordered" evidence="1">
    <location>
        <begin position="20"/>
        <end position="152"/>
    </location>
</feature>
<proteinExistence type="predicted"/>
<evidence type="ECO:0000313" key="3">
    <source>
        <dbReference type="EMBL" id="KAK5080882.1"/>
    </source>
</evidence>
<dbReference type="AlphaFoldDB" id="A0AAN7ST93"/>
<dbReference type="EMBL" id="JAVRRJ010000011">
    <property type="protein sequence ID" value="KAK5080882.1"/>
    <property type="molecule type" value="Genomic_DNA"/>
</dbReference>
<keyword evidence="4" id="KW-1185">Reference proteome</keyword>